<dbReference type="Pfam" id="PF00295">
    <property type="entry name" value="Glyco_hydro_28"/>
    <property type="match status" value="1"/>
</dbReference>
<proteinExistence type="inferred from homology"/>
<protein>
    <submittedName>
        <fullName evidence="6">Polygalacturonase</fullName>
    </submittedName>
</protein>
<name>A0A428ML96_9BACT</name>
<feature type="chain" id="PRO_5018997822" evidence="5">
    <location>
        <begin position="24"/>
        <end position="485"/>
    </location>
</feature>
<evidence type="ECO:0000313" key="7">
    <source>
        <dbReference type="Proteomes" id="UP000269669"/>
    </source>
</evidence>
<evidence type="ECO:0000256" key="1">
    <source>
        <dbReference type="ARBA" id="ARBA00008834"/>
    </source>
</evidence>
<dbReference type="PANTHER" id="PTHR31339:SF9">
    <property type="entry name" value="PLASMIN AND FIBRONECTIN-BINDING PROTEIN A"/>
    <property type="match status" value="1"/>
</dbReference>
<dbReference type="GO" id="GO:0004650">
    <property type="term" value="F:polygalacturonase activity"/>
    <property type="evidence" value="ECO:0007669"/>
    <property type="project" value="InterPro"/>
</dbReference>
<dbReference type="SUPFAM" id="SSF51126">
    <property type="entry name" value="Pectin lyase-like"/>
    <property type="match status" value="1"/>
</dbReference>
<dbReference type="PANTHER" id="PTHR31339">
    <property type="entry name" value="PECTIN LYASE-RELATED"/>
    <property type="match status" value="1"/>
</dbReference>
<sequence>MMWRQVRVRVGVALWAGCTWLSAASQDTRQVVEPKIPPACVQLEAKLKTVDDKVAPADESNLDTERIQKALDGCAPGKAVELKTAGGNNAFLTGPLEMRTGVTLLVDKGVTLFGSRDASLYEVTGEGVTPGLCGTIATGAPPPVFPAPQRPAPVRGGCRPLISVINAKDVGIMGDGVIDGRGYAKILGKDYSWWEMARKAEPKNERYFTTRMIVASHADGLVMYRITLHNSTNFHVSVNQTNGFTAWGVHLLTPTTRGVDARNTDGIDPGSSTNVTVAHSWIDNGDDNIAIKTGVSHMSVLDNHFFSGHGMSIGSETFTGQSFLLVDGLTLDHTTSGIRIKSNVTRGGSVHDLVYQNICMRGVKNPIAISPYYTNQTTEPYEDPKYTGDRIPDYKAITIRNLTSTTPGDVLIAGLNDEHQTEIALDNVHIADITKAQVHGHFATVTVGPGATNIDFSGTDIKVVATKGEKSGAAYSCDGRFVPMQ</sequence>
<dbReference type="InterPro" id="IPR012334">
    <property type="entry name" value="Pectin_lyas_fold"/>
</dbReference>
<dbReference type="Gene3D" id="2.160.20.10">
    <property type="entry name" value="Single-stranded right-handed beta-helix, Pectin lyase-like"/>
    <property type="match status" value="1"/>
</dbReference>
<dbReference type="GO" id="GO:0005975">
    <property type="term" value="P:carbohydrate metabolic process"/>
    <property type="evidence" value="ECO:0007669"/>
    <property type="project" value="InterPro"/>
</dbReference>
<dbReference type="AlphaFoldDB" id="A0A428ML96"/>
<organism evidence="6 7">
    <name type="scientific">Edaphobacter aggregans</name>
    <dbReference type="NCBI Taxonomy" id="570835"/>
    <lineage>
        <taxon>Bacteria</taxon>
        <taxon>Pseudomonadati</taxon>
        <taxon>Acidobacteriota</taxon>
        <taxon>Terriglobia</taxon>
        <taxon>Terriglobales</taxon>
        <taxon>Acidobacteriaceae</taxon>
        <taxon>Edaphobacter</taxon>
    </lineage>
</organism>
<accession>A0A428ML96</accession>
<comment type="caution">
    <text evidence="6">The sequence shown here is derived from an EMBL/GenBank/DDBJ whole genome shotgun (WGS) entry which is preliminary data.</text>
</comment>
<keyword evidence="5" id="KW-0732">Signal</keyword>
<dbReference type="OrthoDB" id="107371at2"/>
<keyword evidence="3 4" id="KW-0326">Glycosidase</keyword>
<reference evidence="6 7" key="1">
    <citation type="submission" date="2018-12" db="EMBL/GenBank/DDBJ databases">
        <title>Sequencing of bacterial isolates from soil warming experiment in Harvard Forest, Massachusetts, USA.</title>
        <authorList>
            <person name="Deangelis K."/>
        </authorList>
    </citation>
    <scope>NUCLEOTIDE SEQUENCE [LARGE SCALE GENOMIC DNA]</scope>
    <source>
        <strain evidence="6 7">EB153</strain>
    </source>
</reference>
<dbReference type="InterPro" id="IPR000743">
    <property type="entry name" value="Glyco_hydro_28"/>
</dbReference>
<dbReference type="InterPro" id="IPR011050">
    <property type="entry name" value="Pectin_lyase_fold/virulence"/>
</dbReference>
<dbReference type="RefSeq" id="WP_125486133.1">
    <property type="nucleotide sequence ID" value="NZ_RSDW01000001.1"/>
</dbReference>
<feature type="signal peptide" evidence="5">
    <location>
        <begin position="1"/>
        <end position="23"/>
    </location>
</feature>
<dbReference type="EMBL" id="RSDW01000001">
    <property type="protein sequence ID" value="RSL17675.1"/>
    <property type="molecule type" value="Genomic_DNA"/>
</dbReference>
<keyword evidence="7" id="KW-1185">Reference proteome</keyword>
<gene>
    <name evidence="6" type="ORF">EDE15_3211</name>
</gene>
<evidence type="ECO:0000256" key="2">
    <source>
        <dbReference type="ARBA" id="ARBA00022801"/>
    </source>
</evidence>
<dbReference type="PROSITE" id="PS00502">
    <property type="entry name" value="POLYGALACTURONASE"/>
    <property type="match status" value="1"/>
</dbReference>
<dbReference type="InterPro" id="IPR051801">
    <property type="entry name" value="GH28_Enzymes"/>
</dbReference>
<evidence type="ECO:0000256" key="3">
    <source>
        <dbReference type="ARBA" id="ARBA00023295"/>
    </source>
</evidence>
<dbReference type="Proteomes" id="UP000269669">
    <property type="component" value="Unassembled WGS sequence"/>
</dbReference>
<evidence type="ECO:0000256" key="4">
    <source>
        <dbReference type="RuleBase" id="RU361169"/>
    </source>
</evidence>
<evidence type="ECO:0000256" key="5">
    <source>
        <dbReference type="SAM" id="SignalP"/>
    </source>
</evidence>
<comment type="similarity">
    <text evidence="1 4">Belongs to the glycosyl hydrolase 28 family.</text>
</comment>
<keyword evidence="2 4" id="KW-0378">Hydrolase</keyword>
<evidence type="ECO:0000313" key="6">
    <source>
        <dbReference type="EMBL" id="RSL17675.1"/>
    </source>
</evidence>